<organism evidence="1 2">
    <name type="scientific">Helianthus annuus</name>
    <name type="common">Common sunflower</name>
    <dbReference type="NCBI Taxonomy" id="4232"/>
    <lineage>
        <taxon>Eukaryota</taxon>
        <taxon>Viridiplantae</taxon>
        <taxon>Streptophyta</taxon>
        <taxon>Embryophyta</taxon>
        <taxon>Tracheophyta</taxon>
        <taxon>Spermatophyta</taxon>
        <taxon>Magnoliopsida</taxon>
        <taxon>eudicotyledons</taxon>
        <taxon>Gunneridae</taxon>
        <taxon>Pentapetalae</taxon>
        <taxon>asterids</taxon>
        <taxon>campanulids</taxon>
        <taxon>Asterales</taxon>
        <taxon>Asteraceae</taxon>
        <taxon>Asteroideae</taxon>
        <taxon>Heliantheae alliance</taxon>
        <taxon>Heliantheae</taxon>
        <taxon>Helianthus</taxon>
    </lineage>
</organism>
<name>A0A9K3HAB3_HELAN</name>
<comment type="caution">
    <text evidence="1">The sequence shown here is derived from an EMBL/GenBank/DDBJ whole genome shotgun (WGS) entry which is preliminary data.</text>
</comment>
<protein>
    <submittedName>
        <fullName evidence="1">Uncharacterized protein</fullName>
    </submittedName>
</protein>
<reference evidence="1" key="2">
    <citation type="submission" date="2020-06" db="EMBL/GenBank/DDBJ databases">
        <title>Helianthus annuus Genome sequencing and assembly Release 2.</title>
        <authorList>
            <person name="Gouzy J."/>
            <person name="Langlade N."/>
            <person name="Munos S."/>
        </authorList>
    </citation>
    <scope>NUCLEOTIDE SEQUENCE</scope>
    <source>
        <tissue evidence="1">Leaves</tissue>
    </source>
</reference>
<proteinExistence type="predicted"/>
<reference evidence="1" key="1">
    <citation type="journal article" date="2017" name="Nature">
        <title>The sunflower genome provides insights into oil metabolism, flowering and Asterid evolution.</title>
        <authorList>
            <person name="Badouin H."/>
            <person name="Gouzy J."/>
            <person name="Grassa C.J."/>
            <person name="Murat F."/>
            <person name="Staton S.E."/>
            <person name="Cottret L."/>
            <person name="Lelandais-Briere C."/>
            <person name="Owens G.L."/>
            <person name="Carrere S."/>
            <person name="Mayjonade B."/>
            <person name="Legrand L."/>
            <person name="Gill N."/>
            <person name="Kane N.C."/>
            <person name="Bowers J.E."/>
            <person name="Hubner S."/>
            <person name="Bellec A."/>
            <person name="Berard A."/>
            <person name="Berges H."/>
            <person name="Blanchet N."/>
            <person name="Boniface M.C."/>
            <person name="Brunel D."/>
            <person name="Catrice O."/>
            <person name="Chaidir N."/>
            <person name="Claudel C."/>
            <person name="Donnadieu C."/>
            <person name="Faraut T."/>
            <person name="Fievet G."/>
            <person name="Helmstetter N."/>
            <person name="King M."/>
            <person name="Knapp S.J."/>
            <person name="Lai Z."/>
            <person name="Le Paslier M.C."/>
            <person name="Lippi Y."/>
            <person name="Lorenzon L."/>
            <person name="Mandel J.R."/>
            <person name="Marage G."/>
            <person name="Marchand G."/>
            <person name="Marquand E."/>
            <person name="Bret-Mestries E."/>
            <person name="Morien E."/>
            <person name="Nambeesan S."/>
            <person name="Nguyen T."/>
            <person name="Pegot-Espagnet P."/>
            <person name="Pouilly N."/>
            <person name="Raftis F."/>
            <person name="Sallet E."/>
            <person name="Schiex T."/>
            <person name="Thomas J."/>
            <person name="Vandecasteele C."/>
            <person name="Vares D."/>
            <person name="Vear F."/>
            <person name="Vautrin S."/>
            <person name="Crespi M."/>
            <person name="Mangin B."/>
            <person name="Burke J.M."/>
            <person name="Salse J."/>
            <person name="Munos S."/>
            <person name="Vincourt P."/>
            <person name="Rieseberg L.H."/>
            <person name="Langlade N.B."/>
        </authorList>
    </citation>
    <scope>NUCLEOTIDE SEQUENCE</scope>
    <source>
        <tissue evidence="1">Leaves</tissue>
    </source>
</reference>
<dbReference type="EMBL" id="MNCJ02000328">
    <property type="protein sequence ID" value="KAF5771733.1"/>
    <property type="molecule type" value="Genomic_DNA"/>
</dbReference>
<accession>A0A9K3HAB3</accession>
<keyword evidence="2" id="KW-1185">Reference proteome</keyword>
<dbReference type="AlphaFoldDB" id="A0A9K3HAB3"/>
<sequence length="62" mass="6991">MNTVQFWVYVHTSIVPDSLNFITYHLSISARGEGFKGRGGATDPPNFSVSSVIYMYVSYRIL</sequence>
<dbReference type="Gramene" id="mRNA:HanXRQr2_Chr13g0568361">
    <property type="protein sequence ID" value="CDS:HanXRQr2_Chr13g0568361.1"/>
    <property type="gene ID" value="HanXRQr2_Chr13g0568361"/>
</dbReference>
<gene>
    <name evidence="1" type="ORF">HanXRQr2_Chr13g0568361</name>
</gene>
<dbReference type="Proteomes" id="UP000215914">
    <property type="component" value="Unassembled WGS sequence"/>
</dbReference>
<evidence type="ECO:0000313" key="1">
    <source>
        <dbReference type="EMBL" id="KAF5771733.1"/>
    </source>
</evidence>
<evidence type="ECO:0000313" key="2">
    <source>
        <dbReference type="Proteomes" id="UP000215914"/>
    </source>
</evidence>